<dbReference type="AlphaFoldDB" id="A0A0E9V674"/>
<reference evidence="1" key="1">
    <citation type="submission" date="2014-11" db="EMBL/GenBank/DDBJ databases">
        <authorList>
            <person name="Amaro Gonzalez C."/>
        </authorList>
    </citation>
    <scope>NUCLEOTIDE SEQUENCE</scope>
</reference>
<accession>A0A0E9V674</accession>
<sequence>MVKRRAIMSCSVSVWKKLSKGESQFCDLTP</sequence>
<name>A0A0E9V674_ANGAN</name>
<organism evidence="1">
    <name type="scientific">Anguilla anguilla</name>
    <name type="common">European freshwater eel</name>
    <name type="synonym">Muraena anguilla</name>
    <dbReference type="NCBI Taxonomy" id="7936"/>
    <lineage>
        <taxon>Eukaryota</taxon>
        <taxon>Metazoa</taxon>
        <taxon>Chordata</taxon>
        <taxon>Craniata</taxon>
        <taxon>Vertebrata</taxon>
        <taxon>Euteleostomi</taxon>
        <taxon>Actinopterygii</taxon>
        <taxon>Neopterygii</taxon>
        <taxon>Teleostei</taxon>
        <taxon>Anguilliformes</taxon>
        <taxon>Anguillidae</taxon>
        <taxon>Anguilla</taxon>
    </lineage>
</organism>
<proteinExistence type="predicted"/>
<protein>
    <submittedName>
        <fullName evidence="1">Uncharacterized protein</fullName>
    </submittedName>
</protein>
<reference evidence="1" key="2">
    <citation type="journal article" date="2015" name="Fish Shellfish Immunol.">
        <title>Early steps in the European eel (Anguilla anguilla)-Vibrio vulnificus interaction in the gills: Role of the RtxA13 toxin.</title>
        <authorList>
            <person name="Callol A."/>
            <person name="Pajuelo D."/>
            <person name="Ebbesson L."/>
            <person name="Teles M."/>
            <person name="MacKenzie S."/>
            <person name="Amaro C."/>
        </authorList>
    </citation>
    <scope>NUCLEOTIDE SEQUENCE</scope>
</reference>
<dbReference type="EMBL" id="GBXM01034948">
    <property type="protein sequence ID" value="JAH73629.1"/>
    <property type="molecule type" value="Transcribed_RNA"/>
</dbReference>
<evidence type="ECO:0000313" key="1">
    <source>
        <dbReference type="EMBL" id="JAH73629.1"/>
    </source>
</evidence>